<dbReference type="GeneID" id="11138782"/>
<dbReference type="Proteomes" id="UP000001037">
    <property type="component" value="Chromosome"/>
</dbReference>
<dbReference type="RefSeq" id="WP_014027129.1">
    <property type="nucleotide sequence ID" value="NC_015931.1"/>
</dbReference>
<evidence type="ECO:0000256" key="1">
    <source>
        <dbReference type="ARBA" id="ARBA00001286"/>
    </source>
</evidence>
<dbReference type="EMBL" id="CP002838">
    <property type="protein sequence ID" value="AEM39452.1"/>
    <property type="molecule type" value="Genomic_DNA"/>
</dbReference>
<evidence type="ECO:0000256" key="5">
    <source>
        <dbReference type="ARBA" id="ARBA00015377"/>
    </source>
</evidence>
<dbReference type="EC" id="2.1.1.63" evidence="4"/>
<dbReference type="FunCoup" id="G0EC82">
    <property type="interactions" value="43"/>
</dbReference>
<evidence type="ECO:0000256" key="7">
    <source>
        <dbReference type="ARBA" id="ARBA00022679"/>
    </source>
</evidence>
<evidence type="ECO:0000259" key="11">
    <source>
        <dbReference type="Pfam" id="PF01035"/>
    </source>
</evidence>
<dbReference type="InterPro" id="IPR036388">
    <property type="entry name" value="WH-like_DNA-bd_sf"/>
</dbReference>
<evidence type="ECO:0000256" key="10">
    <source>
        <dbReference type="ARBA" id="ARBA00049348"/>
    </source>
</evidence>
<dbReference type="GO" id="GO:0003908">
    <property type="term" value="F:methylated-DNA-[protein]-cysteine S-methyltransferase activity"/>
    <property type="evidence" value="ECO:0007669"/>
    <property type="project" value="UniProtKB-EC"/>
</dbReference>
<evidence type="ECO:0000256" key="3">
    <source>
        <dbReference type="ARBA" id="ARBA00008711"/>
    </source>
</evidence>
<feature type="domain" description="Methylated-DNA-[protein]-cysteine S-methyltransferase DNA binding" evidence="11">
    <location>
        <begin position="28"/>
        <end position="102"/>
    </location>
</feature>
<evidence type="ECO:0000256" key="9">
    <source>
        <dbReference type="ARBA" id="ARBA00023204"/>
    </source>
</evidence>
<evidence type="ECO:0000256" key="8">
    <source>
        <dbReference type="ARBA" id="ARBA00022763"/>
    </source>
</evidence>
<evidence type="ECO:0000256" key="4">
    <source>
        <dbReference type="ARBA" id="ARBA00011918"/>
    </source>
</evidence>
<dbReference type="Gene3D" id="1.10.10.10">
    <property type="entry name" value="Winged helix-like DNA-binding domain superfamily/Winged helix DNA-binding domain"/>
    <property type="match status" value="1"/>
</dbReference>
<dbReference type="PROSITE" id="PS00374">
    <property type="entry name" value="MGMT"/>
    <property type="match status" value="1"/>
</dbReference>
<dbReference type="CDD" id="cd06445">
    <property type="entry name" value="ATase"/>
    <property type="match status" value="1"/>
</dbReference>
<dbReference type="AlphaFoldDB" id="G0EC82"/>
<gene>
    <name evidence="12" type="ordered locus">Pyrfu_1595</name>
</gene>
<dbReference type="STRING" id="694429.Pyrfu_1595"/>
<dbReference type="Pfam" id="PF01035">
    <property type="entry name" value="DNA_binding_1"/>
    <property type="match status" value="1"/>
</dbReference>
<name>G0EC82_PYRF1</name>
<evidence type="ECO:0000256" key="6">
    <source>
        <dbReference type="ARBA" id="ARBA00022603"/>
    </source>
</evidence>
<reference evidence="12 13" key="1">
    <citation type="journal article" date="2011" name="Stand. Genomic Sci.">
        <title>Complete genome sequence of the hyperthermophilic chemolithoautotroph Pyrolobus fumarii type strain (1A).</title>
        <authorList>
            <person name="Anderson I."/>
            <person name="Goker M."/>
            <person name="Nolan M."/>
            <person name="Lucas S."/>
            <person name="Hammon N."/>
            <person name="Deshpande S."/>
            <person name="Cheng J.F."/>
            <person name="Tapia R."/>
            <person name="Han C."/>
            <person name="Goodwin L."/>
            <person name="Pitluck S."/>
            <person name="Huntemann M."/>
            <person name="Liolios K."/>
            <person name="Ivanova N."/>
            <person name="Pagani I."/>
            <person name="Mavromatis K."/>
            <person name="Ovchinikova G."/>
            <person name="Pati A."/>
            <person name="Chen A."/>
            <person name="Palaniappan K."/>
            <person name="Land M."/>
            <person name="Hauser L."/>
            <person name="Brambilla E.M."/>
            <person name="Huber H."/>
            <person name="Yasawong M."/>
            <person name="Rohde M."/>
            <person name="Spring S."/>
            <person name="Abt B."/>
            <person name="Sikorski J."/>
            <person name="Wirth R."/>
            <person name="Detter J.C."/>
            <person name="Woyke T."/>
            <person name="Bristow J."/>
            <person name="Eisen J.A."/>
            <person name="Markowitz V."/>
            <person name="Hugenholtz P."/>
            <person name="Kyrpides N.C."/>
            <person name="Klenk H.P."/>
            <person name="Lapidus A."/>
        </authorList>
    </citation>
    <scope>NUCLEOTIDE SEQUENCE [LARGE SCALE GENOMIC DNA]</scope>
    <source>
        <strain evidence="13">DSM 11204 / 1A</strain>
    </source>
</reference>
<dbReference type="HOGENOM" id="CLU_2067771_0_0_2"/>
<protein>
    <recommendedName>
        <fullName evidence="5">Methylated-DNA--protein-cysteine methyltransferase</fullName>
        <ecNumber evidence="4">2.1.1.63</ecNumber>
    </recommendedName>
</protein>
<dbReference type="InterPro" id="IPR014048">
    <property type="entry name" value="MethylDNA_cys_MeTrfase_DNA-bd"/>
</dbReference>
<dbReference type="InterPro" id="IPR001497">
    <property type="entry name" value="MethylDNA_cys_MeTrfase_AS"/>
</dbReference>
<sequence>MATSDILEGVKLLNNPPRDPRRLKAWVVYLLLSMIPPGRVVTYSLLARLANTSPRAVGSLMRANKYPILIPCHRVVSASGDIHGFSLGGPKVKEKLLRIEGVKVENDRVPKRYIITSVDDFWRILEENGYTLQVDIA</sequence>
<dbReference type="GO" id="GO:0006281">
    <property type="term" value="P:DNA repair"/>
    <property type="evidence" value="ECO:0007669"/>
    <property type="project" value="UniProtKB-KW"/>
</dbReference>
<dbReference type="InterPro" id="IPR036217">
    <property type="entry name" value="MethylDNA_cys_MeTrfase_DNAb"/>
</dbReference>
<dbReference type="SUPFAM" id="SSF46767">
    <property type="entry name" value="Methylated DNA-protein cysteine methyltransferase, C-terminal domain"/>
    <property type="match status" value="1"/>
</dbReference>
<proteinExistence type="inferred from homology"/>
<organism evidence="12 13">
    <name type="scientific">Pyrolobus fumarii (strain DSM 11204 / 1A)</name>
    <dbReference type="NCBI Taxonomy" id="694429"/>
    <lineage>
        <taxon>Archaea</taxon>
        <taxon>Thermoproteota</taxon>
        <taxon>Thermoprotei</taxon>
        <taxon>Desulfurococcales</taxon>
        <taxon>Pyrodictiaceae</taxon>
        <taxon>Pyrolobus</taxon>
    </lineage>
</organism>
<keyword evidence="13" id="KW-1185">Reference proteome</keyword>
<dbReference type="PANTHER" id="PTHR46460:SF1">
    <property type="entry name" value="METHYLATED-DNA--PROTEIN-CYSTEINE METHYLTRANSFERASE"/>
    <property type="match status" value="1"/>
</dbReference>
<keyword evidence="6 12" id="KW-0489">Methyltransferase</keyword>
<comment type="catalytic activity">
    <reaction evidence="1">
        <text>a 4-O-methyl-thymidine in DNA + L-cysteinyl-[protein] = a thymidine in DNA + S-methyl-L-cysteinyl-[protein]</text>
        <dbReference type="Rhea" id="RHEA:53428"/>
        <dbReference type="Rhea" id="RHEA-COMP:10131"/>
        <dbReference type="Rhea" id="RHEA-COMP:10132"/>
        <dbReference type="Rhea" id="RHEA-COMP:13555"/>
        <dbReference type="Rhea" id="RHEA-COMP:13556"/>
        <dbReference type="ChEBI" id="CHEBI:29950"/>
        <dbReference type="ChEBI" id="CHEBI:82612"/>
        <dbReference type="ChEBI" id="CHEBI:137386"/>
        <dbReference type="ChEBI" id="CHEBI:137387"/>
        <dbReference type="EC" id="2.1.1.63"/>
    </reaction>
</comment>
<dbReference type="KEGG" id="pfm:Pyrfu_1595"/>
<comment type="catalytic activity">
    <reaction evidence="10">
        <text>a 6-O-methyl-2'-deoxyguanosine in DNA + L-cysteinyl-[protein] = S-methyl-L-cysteinyl-[protein] + a 2'-deoxyguanosine in DNA</text>
        <dbReference type="Rhea" id="RHEA:24000"/>
        <dbReference type="Rhea" id="RHEA-COMP:10131"/>
        <dbReference type="Rhea" id="RHEA-COMP:10132"/>
        <dbReference type="Rhea" id="RHEA-COMP:11367"/>
        <dbReference type="Rhea" id="RHEA-COMP:11368"/>
        <dbReference type="ChEBI" id="CHEBI:29950"/>
        <dbReference type="ChEBI" id="CHEBI:82612"/>
        <dbReference type="ChEBI" id="CHEBI:85445"/>
        <dbReference type="ChEBI" id="CHEBI:85448"/>
        <dbReference type="EC" id="2.1.1.63"/>
    </reaction>
</comment>
<evidence type="ECO:0000313" key="13">
    <source>
        <dbReference type="Proteomes" id="UP000001037"/>
    </source>
</evidence>
<keyword evidence="7 12" id="KW-0808">Transferase</keyword>
<dbReference type="GO" id="GO:0032259">
    <property type="term" value="P:methylation"/>
    <property type="evidence" value="ECO:0007669"/>
    <property type="project" value="UniProtKB-KW"/>
</dbReference>
<keyword evidence="9" id="KW-0234">DNA repair</keyword>
<dbReference type="eggNOG" id="arCOG02724">
    <property type="taxonomic scope" value="Archaea"/>
</dbReference>
<comment type="function">
    <text evidence="2">Involved in the cellular defense against the biological effects of O6-methylguanine (O6-MeG) and O4-methylthymine (O4-MeT) in DNA. Repairs the methylated nucleobase in DNA by stoichiometrically transferring the methyl group to a cysteine residue in the enzyme. This is a suicide reaction: the enzyme is irreversibly inactivated.</text>
</comment>
<evidence type="ECO:0000256" key="2">
    <source>
        <dbReference type="ARBA" id="ARBA00003317"/>
    </source>
</evidence>
<dbReference type="NCBIfam" id="TIGR00589">
    <property type="entry name" value="ogt"/>
    <property type="match status" value="1"/>
</dbReference>
<evidence type="ECO:0000313" key="12">
    <source>
        <dbReference type="EMBL" id="AEM39452.1"/>
    </source>
</evidence>
<accession>G0EC82</accession>
<keyword evidence="8" id="KW-0227">DNA damage</keyword>
<dbReference type="PANTHER" id="PTHR46460">
    <property type="entry name" value="METHYLATED-DNA--PROTEIN-CYSTEINE METHYLTRANSFERASE"/>
    <property type="match status" value="1"/>
</dbReference>
<dbReference type="InParanoid" id="G0EC82"/>
<comment type="similarity">
    <text evidence="3">Belongs to the MGMT family.</text>
</comment>